<evidence type="ECO:0000313" key="3">
    <source>
        <dbReference type="Proteomes" id="UP001528823"/>
    </source>
</evidence>
<dbReference type="Proteomes" id="UP001528823">
    <property type="component" value="Unassembled WGS sequence"/>
</dbReference>
<name>A0ABT5U997_9GAMM</name>
<keyword evidence="3" id="KW-1185">Reference proteome</keyword>
<accession>A0ABT5U997</accession>
<proteinExistence type="predicted"/>
<evidence type="ECO:0000256" key="1">
    <source>
        <dbReference type="SAM" id="SignalP"/>
    </source>
</evidence>
<reference evidence="2 3" key="1">
    <citation type="submission" date="2022-11" db="EMBL/GenBank/DDBJ databases">
        <title>Spartinivicinus poritis sp. nov., isolated from scleractinian coral Porites lutea.</title>
        <authorList>
            <person name="Zhang G."/>
            <person name="Cai L."/>
            <person name="Wei Q."/>
        </authorList>
    </citation>
    <scope>NUCLEOTIDE SEQUENCE [LARGE SCALE GENOMIC DNA]</scope>
    <source>
        <strain evidence="2 3">A2-2</strain>
    </source>
</reference>
<feature type="signal peptide" evidence="1">
    <location>
        <begin position="1"/>
        <end position="19"/>
    </location>
</feature>
<sequence>MKKLLFSAALFGLSSITSAEYINGVTIDRIQVSNIVQITTNLSVPNTCSYFGAKFKFDSQTPTGKSMLSLVLLAKATGKPLSIWYTPATGAGDENSGCNPGNLAVVNEVGMY</sequence>
<dbReference type="EMBL" id="JAPMOU010000008">
    <property type="protein sequence ID" value="MDE1462043.1"/>
    <property type="molecule type" value="Genomic_DNA"/>
</dbReference>
<keyword evidence="1" id="KW-0732">Signal</keyword>
<evidence type="ECO:0000313" key="2">
    <source>
        <dbReference type="EMBL" id="MDE1462043.1"/>
    </source>
</evidence>
<gene>
    <name evidence="2" type="ORF">ORQ98_08670</name>
</gene>
<dbReference type="RefSeq" id="WP_274688402.1">
    <property type="nucleotide sequence ID" value="NZ_JAPMOU010000008.1"/>
</dbReference>
<organism evidence="2 3">
    <name type="scientific">Spartinivicinus poritis</name>
    <dbReference type="NCBI Taxonomy" id="2994640"/>
    <lineage>
        <taxon>Bacteria</taxon>
        <taxon>Pseudomonadati</taxon>
        <taxon>Pseudomonadota</taxon>
        <taxon>Gammaproteobacteria</taxon>
        <taxon>Oceanospirillales</taxon>
        <taxon>Zooshikellaceae</taxon>
        <taxon>Spartinivicinus</taxon>
    </lineage>
</organism>
<comment type="caution">
    <text evidence="2">The sequence shown here is derived from an EMBL/GenBank/DDBJ whole genome shotgun (WGS) entry which is preliminary data.</text>
</comment>
<feature type="chain" id="PRO_5047334260" evidence="1">
    <location>
        <begin position="20"/>
        <end position="112"/>
    </location>
</feature>
<protein>
    <submittedName>
        <fullName evidence="2">Uncharacterized protein</fullName>
    </submittedName>
</protein>